<dbReference type="SMART" id="SM00304">
    <property type="entry name" value="HAMP"/>
    <property type="match status" value="2"/>
</dbReference>
<evidence type="ECO:0000256" key="3">
    <source>
        <dbReference type="ARBA" id="ARBA00022500"/>
    </source>
</evidence>
<keyword evidence="4 10" id="KW-0812">Transmembrane</keyword>
<dbReference type="FunFam" id="1.10.287.950:FF:000001">
    <property type="entry name" value="Methyl-accepting chemotaxis sensory transducer"/>
    <property type="match status" value="1"/>
</dbReference>
<dbReference type="Gene3D" id="1.10.287.950">
    <property type="entry name" value="Methyl-accepting chemotaxis protein"/>
    <property type="match status" value="1"/>
</dbReference>
<dbReference type="Proteomes" id="UP000243535">
    <property type="component" value="Unassembled WGS sequence"/>
</dbReference>
<dbReference type="PRINTS" id="PR00260">
    <property type="entry name" value="CHEMTRNSDUCR"/>
</dbReference>
<protein>
    <submittedName>
        <fullName evidence="13">Methyl-accepting chemotaxis sensory transducer with Cache sensor</fullName>
    </submittedName>
</protein>
<dbReference type="GO" id="GO:0005886">
    <property type="term" value="C:plasma membrane"/>
    <property type="evidence" value="ECO:0007669"/>
    <property type="project" value="UniProtKB-SubCell"/>
</dbReference>
<reference evidence="14" key="1">
    <citation type="submission" date="2015-08" db="EMBL/GenBank/DDBJ databases">
        <authorList>
            <person name="Varghese N."/>
        </authorList>
    </citation>
    <scope>NUCLEOTIDE SEQUENCE [LARGE SCALE GENOMIC DNA]</scope>
    <source>
        <strain evidence="14">DSM 17901</strain>
    </source>
</reference>
<dbReference type="EMBL" id="CYHA01000003">
    <property type="protein sequence ID" value="CUA83257.1"/>
    <property type="molecule type" value="Genomic_DNA"/>
</dbReference>
<dbReference type="RefSeq" id="WP_055433867.1">
    <property type="nucleotide sequence ID" value="NZ_CYHA01000003.1"/>
</dbReference>
<dbReference type="OrthoDB" id="8576332at2"/>
<comment type="subcellular location">
    <subcellularLocation>
        <location evidence="1">Cell membrane</location>
        <topology evidence="1">Multi-pass membrane protein</topology>
    </subcellularLocation>
</comment>
<dbReference type="Pfam" id="PF00672">
    <property type="entry name" value="HAMP"/>
    <property type="match status" value="1"/>
</dbReference>
<dbReference type="GO" id="GO:0004888">
    <property type="term" value="F:transmembrane signaling receptor activity"/>
    <property type="evidence" value="ECO:0007669"/>
    <property type="project" value="InterPro"/>
</dbReference>
<keyword evidence="14" id="KW-1185">Reference proteome</keyword>
<dbReference type="InterPro" id="IPR033479">
    <property type="entry name" value="dCache_1"/>
</dbReference>
<keyword evidence="3" id="KW-0145">Chemotaxis</keyword>
<dbReference type="CDD" id="cd06225">
    <property type="entry name" value="HAMP"/>
    <property type="match status" value="1"/>
</dbReference>
<dbReference type="AlphaFoldDB" id="A0A0K6GWY5"/>
<dbReference type="GO" id="GO:0007165">
    <property type="term" value="P:signal transduction"/>
    <property type="evidence" value="ECO:0007669"/>
    <property type="project" value="UniProtKB-KW"/>
</dbReference>
<sequence length="691" mass="74471">MKRQGKWGKLSHRIILVVGVAVAVCFAVMIVILARMSYSSAVEQGYRIANDQATSYAAGIEAELSNGFALPHHMADTLVGLRKVAAPGRDATDQMLMRLLEGNPAAIGVWMLWEPDAFDRNDAAWRLDWPRHDPTGRYMPYVTRANGKAKLDVMVGSDYIKDFPKYRDNPAAYQPPYEKSGWGDFYVVPKQRGRDTITEPFFYEVQGQKVLESSLAVPIRDEAGKFLGIAAADLSLDDMQKRLSQVRLYDTGYLTLVSEGGLYVVSNQTGLVGKPVDPQAPLGVHLAQVRKGEKFSYEEGGFTHFFQPIKVGDTGQFWAMGVSIPTAAITAEAAHQRNVAVVVGVVGLVVILLLVGVVVSALTRPLNRLAATMEQLATGKGDLTVRVDINNRDEIGRTADAFNRFMASLREMFGEVREQSRAVSQSALQLAASAQQVESASSAQSDAASATAAGVEEVTVSVHHIADTAGEAEQAARETGNLTRDSVATVKDVTEEIRRVTATMHALTDRMNALGARSEEVTSIVRVIKDIADQTNLLALNAAIEAARAGEQGRGFAVVADEVRNLAARTAEATVDITRIVHAISAETRDAVGDVNRSCELVDNSVTIAENANNAMQGVMDRSEALVASIVDIAASTREQSSASAEIAQNVERISAMAQSNSSVVASVGREVEQLRALSANLEQLVGNFRL</sequence>
<dbReference type="CDD" id="cd11386">
    <property type="entry name" value="MCP_signal"/>
    <property type="match status" value="1"/>
</dbReference>
<evidence type="ECO:0000256" key="4">
    <source>
        <dbReference type="ARBA" id="ARBA00022692"/>
    </source>
</evidence>
<dbReference type="GO" id="GO:0006935">
    <property type="term" value="P:chemotaxis"/>
    <property type="evidence" value="ECO:0007669"/>
    <property type="project" value="UniProtKB-KW"/>
</dbReference>
<name>A0A0K6GWY5_9NEIS</name>
<dbReference type="CDD" id="cd12913">
    <property type="entry name" value="PDC1_MCP_like"/>
    <property type="match status" value="1"/>
</dbReference>
<comment type="similarity">
    <text evidence="8">Belongs to the methyl-accepting chemotaxis (MCP) protein family.</text>
</comment>
<evidence type="ECO:0000259" key="11">
    <source>
        <dbReference type="PROSITE" id="PS50111"/>
    </source>
</evidence>
<dbReference type="PROSITE" id="PS50885">
    <property type="entry name" value="HAMP"/>
    <property type="match status" value="1"/>
</dbReference>
<evidence type="ECO:0000256" key="7">
    <source>
        <dbReference type="ARBA" id="ARBA00023224"/>
    </source>
</evidence>
<keyword evidence="2" id="KW-1003">Cell membrane</keyword>
<dbReference type="PANTHER" id="PTHR32089:SF112">
    <property type="entry name" value="LYSOZYME-LIKE PROTEIN-RELATED"/>
    <property type="match status" value="1"/>
</dbReference>
<feature type="transmembrane region" description="Helical" evidence="10">
    <location>
        <begin position="12"/>
        <end position="34"/>
    </location>
</feature>
<dbReference type="STRING" id="375574.GCA_001418035_01444"/>
<feature type="domain" description="HAMP" evidence="12">
    <location>
        <begin position="360"/>
        <end position="414"/>
    </location>
</feature>
<evidence type="ECO:0000256" key="6">
    <source>
        <dbReference type="ARBA" id="ARBA00023136"/>
    </source>
</evidence>
<dbReference type="SMART" id="SM00283">
    <property type="entry name" value="MA"/>
    <property type="match status" value="1"/>
</dbReference>
<gene>
    <name evidence="13" type="ORF">Ga0061063_1653</name>
</gene>
<organism evidence="13 14">
    <name type="scientific">Gulbenkiania indica</name>
    <dbReference type="NCBI Taxonomy" id="375574"/>
    <lineage>
        <taxon>Bacteria</taxon>
        <taxon>Pseudomonadati</taxon>
        <taxon>Pseudomonadota</taxon>
        <taxon>Betaproteobacteria</taxon>
        <taxon>Neisseriales</taxon>
        <taxon>Chromobacteriaceae</taxon>
        <taxon>Gulbenkiania</taxon>
    </lineage>
</organism>
<evidence type="ECO:0000313" key="13">
    <source>
        <dbReference type="EMBL" id="CUA83257.1"/>
    </source>
</evidence>
<evidence type="ECO:0000256" key="8">
    <source>
        <dbReference type="ARBA" id="ARBA00029447"/>
    </source>
</evidence>
<dbReference type="InterPro" id="IPR004090">
    <property type="entry name" value="Chemotax_Me-accpt_rcpt"/>
</dbReference>
<evidence type="ECO:0000313" key="14">
    <source>
        <dbReference type="Proteomes" id="UP000243535"/>
    </source>
</evidence>
<accession>A0A0K6GWY5</accession>
<evidence type="ECO:0000256" key="10">
    <source>
        <dbReference type="SAM" id="Phobius"/>
    </source>
</evidence>
<evidence type="ECO:0000259" key="12">
    <source>
        <dbReference type="PROSITE" id="PS50885"/>
    </source>
</evidence>
<dbReference type="SUPFAM" id="SSF58104">
    <property type="entry name" value="Methyl-accepting chemotaxis protein (MCP) signaling domain"/>
    <property type="match status" value="1"/>
</dbReference>
<dbReference type="Pfam" id="PF02743">
    <property type="entry name" value="dCache_1"/>
    <property type="match status" value="1"/>
</dbReference>
<dbReference type="InterPro" id="IPR004089">
    <property type="entry name" value="MCPsignal_dom"/>
</dbReference>
<dbReference type="Gene3D" id="3.30.450.20">
    <property type="entry name" value="PAS domain"/>
    <property type="match status" value="2"/>
</dbReference>
<keyword evidence="5 10" id="KW-1133">Transmembrane helix</keyword>
<dbReference type="PROSITE" id="PS50111">
    <property type="entry name" value="CHEMOTAXIS_TRANSDUC_2"/>
    <property type="match status" value="1"/>
</dbReference>
<dbReference type="InterPro" id="IPR003660">
    <property type="entry name" value="HAMP_dom"/>
</dbReference>
<feature type="domain" description="Methyl-accepting transducer" evidence="11">
    <location>
        <begin position="419"/>
        <end position="655"/>
    </location>
</feature>
<evidence type="ECO:0000256" key="1">
    <source>
        <dbReference type="ARBA" id="ARBA00004651"/>
    </source>
</evidence>
<dbReference type="PANTHER" id="PTHR32089">
    <property type="entry name" value="METHYL-ACCEPTING CHEMOTAXIS PROTEIN MCPB"/>
    <property type="match status" value="1"/>
</dbReference>
<keyword evidence="7 9" id="KW-0807">Transducer</keyword>
<proteinExistence type="inferred from homology"/>
<dbReference type="Pfam" id="PF00015">
    <property type="entry name" value="MCPsignal"/>
    <property type="match status" value="1"/>
</dbReference>
<feature type="transmembrane region" description="Helical" evidence="10">
    <location>
        <begin position="339"/>
        <end position="363"/>
    </location>
</feature>
<keyword evidence="6 10" id="KW-0472">Membrane</keyword>
<evidence type="ECO:0000256" key="9">
    <source>
        <dbReference type="PROSITE-ProRule" id="PRU00284"/>
    </source>
</evidence>
<evidence type="ECO:0000256" key="5">
    <source>
        <dbReference type="ARBA" id="ARBA00022989"/>
    </source>
</evidence>
<evidence type="ECO:0000256" key="2">
    <source>
        <dbReference type="ARBA" id="ARBA00022475"/>
    </source>
</evidence>